<dbReference type="EMBL" id="LN728481">
    <property type="protein sequence ID" value="CEP12822.1"/>
    <property type="molecule type" value="Genomic_DNA"/>
</dbReference>
<protein>
    <submittedName>
        <fullName evidence="1">Uncharacterized protein</fullName>
    </submittedName>
</protein>
<dbReference type="STRING" id="35722.A0A0B7N5Y6"/>
<sequence length="288" mass="31846">MLTNDIYKLTESNPTFPLSDESLSAGGSPPPLDNLAGLSKLNLDGDMEMNNGVEESVVAPVASVVPLVSLSFVSSFPASGPTAASSVRNPVDVINHYLTMLSDMVSYVELDNEAGQKHINEVSMKVEELNKLISSYKHSVKLVNDRVADSIKSIMHERSLSTGIALSKKDSPKFQLKSTAVKYFPGEEAFDSVFHLLRNFEKVVGSAAQDVELMWRNYLPLTIPYEYDKWLKQQLVKCCTWREVGVELVKKFNNPLLRLNARSAVQSAAMQDGETVEGHNNRFSRSCA</sequence>
<proteinExistence type="predicted"/>
<gene>
    <name evidence="1" type="primary">PARPA_06817.1 scaffold 24133</name>
</gene>
<accession>A0A0B7N5Y6</accession>
<organism evidence="1 2">
    <name type="scientific">Parasitella parasitica</name>
    <dbReference type="NCBI Taxonomy" id="35722"/>
    <lineage>
        <taxon>Eukaryota</taxon>
        <taxon>Fungi</taxon>
        <taxon>Fungi incertae sedis</taxon>
        <taxon>Mucoromycota</taxon>
        <taxon>Mucoromycotina</taxon>
        <taxon>Mucoromycetes</taxon>
        <taxon>Mucorales</taxon>
        <taxon>Mucorineae</taxon>
        <taxon>Mucoraceae</taxon>
        <taxon>Parasitella</taxon>
    </lineage>
</organism>
<evidence type="ECO:0000313" key="1">
    <source>
        <dbReference type="EMBL" id="CEP12822.1"/>
    </source>
</evidence>
<dbReference type="Proteomes" id="UP000054107">
    <property type="component" value="Unassembled WGS sequence"/>
</dbReference>
<evidence type="ECO:0000313" key="2">
    <source>
        <dbReference type="Proteomes" id="UP000054107"/>
    </source>
</evidence>
<name>A0A0B7N5Y6_9FUNG</name>
<dbReference type="AlphaFoldDB" id="A0A0B7N5Y6"/>
<reference evidence="1 2" key="1">
    <citation type="submission" date="2014-09" db="EMBL/GenBank/DDBJ databases">
        <authorList>
            <person name="Ellenberger Sabrina"/>
        </authorList>
    </citation>
    <scope>NUCLEOTIDE SEQUENCE [LARGE SCALE GENOMIC DNA]</scope>
    <source>
        <strain evidence="1 2">CBS 412.66</strain>
    </source>
</reference>
<keyword evidence="2" id="KW-1185">Reference proteome</keyword>
<dbReference type="OrthoDB" id="2287030at2759"/>